<dbReference type="Gene3D" id="3.40.630.30">
    <property type="match status" value="1"/>
</dbReference>
<dbReference type="PANTHER" id="PTHR43415">
    <property type="entry name" value="SPERMIDINE N(1)-ACETYLTRANSFERASE"/>
    <property type="match status" value="1"/>
</dbReference>
<feature type="domain" description="N-acetyltransferase" evidence="1">
    <location>
        <begin position="4"/>
        <end position="155"/>
    </location>
</feature>
<dbReference type="OrthoDB" id="5358891at2"/>
<comment type="caution">
    <text evidence="2">The sequence shown here is derived from an EMBL/GenBank/DDBJ whole genome shotgun (WGS) entry which is preliminary data.</text>
</comment>
<dbReference type="InterPro" id="IPR016181">
    <property type="entry name" value="Acyl_CoA_acyltransferase"/>
</dbReference>
<dbReference type="AlphaFoldDB" id="A0A2S9VEF2"/>
<dbReference type="Pfam" id="PF13302">
    <property type="entry name" value="Acetyltransf_3"/>
    <property type="match status" value="1"/>
</dbReference>
<evidence type="ECO:0000259" key="1">
    <source>
        <dbReference type="PROSITE" id="PS51186"/>
    </source>
</evidence>
<proteinExistence type="predicted"/>
<sequence length="161" mass="18341">MAVVKVREASPEDCLDIYRWRNDELTRQMSQTTDKVALKDHKEWFAASLKNRRRLLVICEDECDEKIGIVHFEVKGNRALISINIAPDKRGRGLAKTCITEGIALLNSRFDNIHVVKAEIKPENTASQHSFLNANFTQTNQSESLLCFEYSTTADTQKVDI</sequence>
<dbReference type="InterPro" id="IPR000182">
    <property type="entry name" value="GNAT_dom"/>
</dbReference>
<keyword evidence="3" id="KW-1185">Reference proteome</keyword>
<dbReference type="EMBL" id="PVNP01000033">
    <property type="protein sequence ID" value="PRO74804.1"/>
    <property type="molecule type" value="Genomic_DNA"/>
</dbReference>
<accession>A0A2S9VEF2</accession>
<protein>
    <recommendedName>
        <fullName evidence="1">N-acetyltransferase domain-containing protein</fullName>
    </recommendedName>
</protein>
<evidence type="ECO:0000313" key="2">
    <source>
        <dbReference type="EMBL" id="PRO74804.1"/>
    </source>
</evidence>
<gene>
    <name evidence="2" type="ORF">C6Y40_04320</name>
</gene>
<dbReference type="SUPFAM" id="SSF55729">
    <property type="entry name" value="Acyl-CoA N-acyltransferases (Nat)"/>
    <property type="match status" value="1"/>
</dbReference>
<evidence type="ECO:0000313" key="3">
    <source>
        <dbReference type="Proteomes" id="UP000238949"/>
    </source>
</evidence>
<reference evidence="3" key="1">
    <citation type="journal article" date="2020" name="Int. J. Syst. Evol. Microbiol.">
        <title>Alteromonas alba sp. nov., a marine bacterium isolated from the seawater of the West Pacific Ocean.</title>
        <authorList>
            <person name="Sun C."/>
            <person name="Wu Y.-H."/>
            <person name="Xamxidin M."/>
            <person name="Cheng H."/>
            <person name="Xu X.-W."/>
        </authorList>
    </citation>
    <scope>NUCLEOTIDE SEQUENCE [LARGE SCALE GENOMIC DNA]</scope>
    <source>
        <strain evidence="3">190</strain>
    </source>
</reference>
<dbReference type="PROSITE" id="PS51186">
    <property type="entry name" value="GNAT"/>
    <property type="match status" value="1"/>
</dbReference>
<name>A0A2S9VEF2_9ALTE</name>
<dbReference type="GO" id="GO:0016747">
    <property type="term" value="F:acyltransferase activity, transferring groups other than amino-acyl groups"/>
    <property type="evidence" value="ECO:0007669"/>
    <property type="project" value="InterPro"/>
</dbReference>
<dbReference type="Proteomes" id="UP000238949">
    <property type="component" value="Unassembled WGS sequence"/>
</dbReference>
<organism evidence="2 3">
    <name type="scientific">Alteromonas alba</name>
    <dbReference type="NCBI Taxonomy" id="2079529"/>
    <lineage>
        <taxon>Bacteria</taxon>
        <taxon>Pseudomonadati</taxon>
        <taxon>Pseudomonadota</taxon>
        <taxon>Gammaproteobacteria</taxon>
        <taxon>Alteromonadales</taxon>
        <taxon>Alteromonadaceae</taxon>
        <taxon>Alteromonas/Salinimonas group</taxon>
        <taxon>Alteromonas</taxon>
    </lineage>
</organism>
<dbReference type="PANTHER" id="PTHR43415:SF3">
    <property type="entry name" value="GNAT-FAMILY ACETYLTRANSFERASE"/>
    <property type="match status" value="1"/>
</dbReference>